<evidence type="ECO:0000256" key="2">
    <source>
        <dbReference type="ARBA" id="ARBA00010579"/>
    </source>
</evidence>
<keyword evidence="6" id="KW-0378">Hydrolase</keyword>
<comment type="subcellular location">
    <subcellularLocation>
        <location evidence="1">Secreted</location>
        <location evidence="1">Cell wall</location>
    </subcellularLocation>
</comment>
<evidence type="ECO:0000256" key="3">
    <source>
        <dbReference type="ARBA" id="ARBA00022512"/>
    </source>
</evidence>
<evidence type="ECO:0000256" key="10">
    <source>
        <dbReference type="ARBA" id="ARBA00023326"/>
    </source>
</evidence>
<dbReference type="InterPro" id="IPR051526">
    <property type="entry name" value="Beta-Glucosidase_SUN"/>
</dbReference>
<dbReference type="OrthoDB" id="5339822at2759"/>
<dbReference type="GO" id="GO:0009986">
    <property type="term" value="C:cell surface"/>
    <property type="evidence" value="ECO:0007669"/>
    <property type="project" value="TreeGrafter"/>
</dbReference>
<keyword evidence="5 12" id="KW-0732">Signal</keyword>
<evidence type="ECO:0000256" key="6">
    <source>
        <dbReference type="ARBA" id="ARBA00022801"/>
    </source>
</evidence>
<keyword evidence="10" id="KW-0624">Polysaccharide degradation</keyword>
<keyword evidence="14" id="KW-1185">Reference proteome</keyword>
<protein>
    <recommendedName>
        <fullName evidence="15">SUN domain-containing protein</fullName>
    </recommendedName>
</protein>
<keyword evidence="8" id="KW-0326">Glycosidase</keyword>
<proteinExistence type="inferred from homology"/>
<keyword evidence="4" id="KW-0964">Secreted</keyword>
<dbReference type="Proteomes" id="UP000193144">
    <property type="component" value="Unassembled WGS sequence"/>
</dbReference>
<organism evidence="13 14">
    <name type="scientific">Clohesyomyces aquaticus</name>
    <dbReference type="NCBI Taxonomy" id="1231657"/>
    <lineage>
        <taxon>Eukaryota</taxon>
        <taxon>Fungi</taxon>
        <taxon>Dikarya</taxon>
        <taxon>Ascomycota</taxon>
        <taxon>Pezizomycotina</taxon>
        <taxon>Dothideomycetes</taxon>
        <taxon>Pleosporomycetidae</taxon>
        <taxon>Pleosporales</taxon>
        <taxon>Lindgomycetaceae</taxon>
        <taxon>Clohesyomyces</taxon>
    </lineage>
</organism>
<evidence type="ECO:0000256" key="1">
    <source>
        <dbReference type="ARBA" id="ARBA00004191"/>
    </source>
</evidence>
<evidence type="ECO:0000256" key="5">
    <source>
        <dbReference type="ARBA" id="ARBA00022729"/>
    </source>
</evidence>
<sequence length="446" mass="46914">MKVAIVLALAATSLAVAQPHRHRHAHGTRTVNKRSPMEAPVVYVPAATETVVVYELEGHLISEEEVRQGIANGTLLWGDDGNLSSSSSTPAATPTEAPIPTGTPGAKETPAAIESSVVSSTSEAAAYSAPPPSPTAEPQLAAPNNNDGSCSDCDKVFPNGTIPCSKFPSGYGALALPHLGLAGWAGVQNPGYSGSDGFADIWTAPHGSCEDGNCCKPGAFCSYGCPTNYLKASWPKRQGVTKQTVGGLYCNPDGMLDMADGSVTDTLCMKGTDKVKVKVQNKLSKPVSICRTDYPGTEGETIPLTVEPGQEAEIATPDKDFYYHHFGQETSAQYYINPAGASVEDACWWSDGSKAVGNWAPLNLGSGYGGNGGPYAYVSLAANEPTTDEKLDYTVELVVAPNGEMDGKCMYSKGEYWTGSDYSERNPKGCTNCLKSGTLFVVLRDN</sequence>
<evidence type="ECO:0000256" key="7">
    <source>
        <dbReference type="ARBA" id="ARBA00023277"/>
    </source>
</evidence>
<evidence type="ECO:0000256" key="9">
    <source>
        <dbReference type="ARBA" id="ARBA00023316"/>
    </source>
</evidence>
<dbReference type="Pfam" id="PF03856">
    <property type="entry name" value="SUN"/>
    <property type="match status" value="1"/>
</dbReference>
<dbReference type="GO" id="GO:0000272">
    <property type="term" value="P:polysaccharide catabolic process"/>
    <property type="evidence" value="ECO:0007669"/>
    <property type="project" value="UniProtKB-KW"/>
</dbReference>
<feature type="compositionally biased region" description="Low complexity" evidence="11">
    <location>
        <begin position="84"/>
        <end position="128"/>
    </location>
</feature>
<dbReference type="InterPro" id="IPR005556">
    <property type="entry name" value="SUN"/>
</dbReference>
<feature type="chain" id="PRO_5013141512" description="SUN domain-containing protein" evidence="12">
    <location>
        <begin position="18"/>
        <end position="446"/>
    </location>
</feature>
<evidence type="ECO:0008006" key="15">
    <source>
        <dbReference type="Google" id="ProtNLM"/>
    </source>
</evidence>
<dbReference type="GO" id="GO:0031505">
    <property type="term" value="P:fungal-type cell wall organization"/>
    <property type="evidence" value="ECO:0007669"/>
    <property type="project" value="TreeGrafter"/>
</dbReference>
<feature type="region of interest" description="Disordered" evidence="11">
    <location>
        <begin position="81"/>
        <end position="145"/>
    </location>
</feature>
<dbReference type="GO" id="GO:0009277">
    <property type="term" value="C:fungal-type cell wall"/>
    <property type="evidence" value="ECO:0007669"/>
    <property type="project" value="TreeGrafter"/>
</dbReference>
<feature type="signal peptide" evidence="12">
    <location>
        <begin position="1"/>
        <end position="17"/>
    </location>
</feature>
<dbReference type="EMBL" id="MCFA01000044">
    <property type="protein sequence ID" value="ORY13198.1"/>
    <property type="molecule type" value="Genomic_DNA"/>
</dbReference>
<keyword evidence="7" id="KW-0119">Carbohydrate metabolism</keyword>
<accession>A0A1Y1ZSK3</accession>
<dbReference type="AlphaFoldDB" id="A0A1Y1ZSK3"/>
<comment type="similarity">
    <text evidence="2">Belongs to the SUN family.</text>
</comment>
<comment type="caution">
    <text evidence="13">The sequence shown here is derived from an EMBL/GenBank/DDBJ whole genome shotgun (WGS) entry which is preliminary data.</text>
</comment>
<gene>
    <name evidence="13" type="ORF">BCR34DRAFT_276124</name>
</gene>
<evidence type="ECO:0000256" key="8">
    <source>
        <dbReference type="ARBA" id="ARBA00023295"/>
    </source>
</evidence>
<evidence type="ECO:0000256" key="4">
    <source>
        <dbReference type="ARBA" id="ARBA00022525"/>
    </source>
</evidence>
<evidence type="ECO:0000256" key="12">
    <source>
        <dbReference type="SAM" id="SignalP"/>
    </source>
</evidence>
<dbReference type="PANTHER" id="PTHR31316:SF0">
    <property type="entry name" value="SECRETED BETA-GLUCOSIDASE SIM1-RELATED"/>
    <property type="match status" value="1"/>
</dbReference>
<keyword evidence="3" id="KW-0134">Cell wall</keyword>
<evidence type="ECO:0000256" key="11">
    <source>
        <dbReference type="SAM" id="MobiDB-lite"/>
    </source>
</evidence>
<dbReference type="STRING" id="1231657.A0A1Y1ZSK3"/>
<keyword evidence="9" id="KW-0961">Cell wall biogenesis/degradation</keyword>
<reference evidence="13 14" key="1">
    <citation type="submission" date="2016-07" db="EMBL/GenBank/DDBJ databases">
        <title>Pervasive Adenine N6-methylation of Active Genes in Fungi.</title>
        <authorList>
            <consortium name="DOE Joint Genome Institute"/>
            <person name="Mondo S.J."/>
            <person name="Dannebaum R.O."/>
            <person name="Kuo R.C."/>
            <person name="Labutti K."/>
            <person name="Haridas S."/>
            <person name="Kuo A."/>
            <person name="Salamov A."/>
            <person name="Ahrendt S.R."/>
            <person name="Lipzen A."/>
            <person name="Sullivan W."/>
            <person name="Andreopoulos W.B."/>
            <person name="Clum A."/>
            <person name="Lindquist E."/>
            <person name="Daum C."/>
            <person name="Ramamoorthy G.K."/>
            <person name="Gryganskyi A."/>
            <person name="Culley D."/>
            <person name="Magnuson J.K."/>
            <person name="James T.Y."/>
            <person name="O'Malley M.A."/>
            <person name="Stajich J.E."/>
            <person name="Spatafora J.W."/>
            <person name="Visel A."/>
            <person name="Grigoriev I.V."/>
        </authorList>
    </citation>
    <scope>NUCLEOTIDE SEQUENCE [LARGE SCALE GENOMIC DNA]</scope>
    <source>
        <strain evidence="13 14">CBS 115471</strain>
    </source>
</reference>
<dbReference type="PANTHER" id="PTHR31316">
    <property type="entry name" value="BETA-GLUCOSIDASE-LIKE PROTEIN NCA3, MITOCHONDRIAL-RELATED"/>
    <property type="match status" value="1"/>
</dbReference>
<dbReference type="GO" id="GO:0016798">
    <property type="term" value="F:hydrolase activity, acting on glycosyl bonds"/>
    <property type="evidence" value="ECO:0007669"/>
    <property type="project" value="UniProtKB-KW"/>
</dbReference>
<evidence type="ECO:0000313" key="14">
    <source>
        <dbReference type="Proteomes" id="UP000193144"/>
    </source>
</evidence>
<name>A0A1Y1ZSK3_9PLEO</name>
<evidence type="ECO:0000313" key="13">
    <source>
        <dbReference type="EMBL" id="ORY13198.1"/>
    </source>
</evidence>